<keyword evidence="5" id="KW-0472">Membrane</keyword>
<comment type="subcellular location">
    <subcellularLocation>
        <location evidence="1">Cell membrane</location>
    </subcellularLocation>
</comment>
<dbReference type="EMBL" id="CP097506">
    <property type="protein sequence ID" value="URD98955.1"/>
    <property type="molecule type" value="Genomic_DNA"/>
</dbReference>
<keyword evidence="6" id="KW-0927">Auxin signaling pathway</keyword>
<keyword evidence="9" id="KW-1185">Reference proteome</keyword>
<gene>
    <name evidence="8" type="ORF">MUK42_34349</name>
</gene>
<accession>A0A9E7JZ30</accession>
<feature type="compositionally biased region" description="Low complexity" evidence="7">
    <location>
        <begin position="71"/>
        <end position="80"/>
    </location>
</feature>
<name>A0A9E7JZ30_9LILI</name>
<feature type="region of interest" description="Disordered" evidence="7">
    <location>
        <begin position="1"/>
        <end position="97"/>
    </location>
</feature>
<evidence type="ECO:0000256" key="2">
    <source>
        <dbReference type="ARBA" id="ARBA00010067"/>
    </source>
</evidence>
<evidence type="ECO:0000313" key="9">
    <source>
        <dbReference type="Proteomes" id="UP001055439"/>
    </source>
</evidence>
<sequence length="183" mass="20522">MLFAPQSVKSRFKDKKHKQPLSPVGKLANFPSSLFHHQTVSKKKSKSFNSIQPERETVNNPESMASRDSKSIVSSASRSSGLKGPPPYPTHPTKEHQKSVPFCLEGEAWYHNRKAADEALLAERAKSVNGYALNRCVVHRSGNKPLNNDARLAEVFILKEDKCRRRGEEEEDGEESDSSSDQF</sequence>
<dbReference type="AlphaFoldDB" id="A0A9E7JZ30"/>
<evidence type="ECO:0000256" key="1">
    <source>
        <dbReference type="ARBA" id="ARBA00004236"/>
    </source>
</evidence>
<dbReference type="Proteomes" id="UP001055439">
    <property type="component" value="Chromosome 4"/>
</dbReference>
<keyword evidence="4" id="KW-1003">Cell membrane</keyword>
<dbReference type="PANTHER" id="PTHR33541">
    <property type="entry name" value="PROTEIN BIG GRAIN 1-LIKE A-RELATED"/>
    <property type="match status" value="1"/>
</dbReference>
<feature type="compositionally biased region" description="Polar residues" evidence="7">
    <location>
        <begin position="47"/>
        <end position="63"/>
    </location>
</feature>
<keyword evidence="3" id="KW-0813">Transport</keyword>
<organism evidence="8 9">
    <name type="scientific">Musa troglodytarum</name>
    <name type="common">fe'i banana</name>
    <dbReference type="NCBI Taxonomy" id="320322"/>
    <lineage>
        <taxon>Eukaryota</taxon>
        <taxon>Viridiplantae</taxon>
        <taxon>Streptophyta</taxon>
        <taxon>Embryophyta</taxon>
        <taxon>Tracheophyta</taxon>
        <taxon>Spermatophyta</taxon>
        <taxon>Magnoliopsida</taxon>
        <taxon>Liliopsida</taxon>
        <taxon>Zingiberales</taxon>
        <taxon>Musaceae</taxon>
        <taxon>Musa</taxon>
    </lineage>
</organism>
<evidence type="ECO:0000256" key="5">
    <source>
        <dbReference type="ARBA" id="ARBA00023136"/>
    </source>
</evidence>
<evidence type="ECO:0000256" key="3">
    <source>
        <dbReference type="ARBA" id="ARBA00022448"/>
    </source>
</evidence>
<evidence type="ECO:0000256" key="4">
    <source>
        <dbReference type="ARBA" id="ARBA00022475"/>
    </source>
</evidence>
<evidence type="ECO:0000256" key="6">
    <source>
        <dbReference type="ARBA" id="ARBA00023294"/>
    </source>
</evidence>
<dbReference type="InterPro" id="IPR039621">
    <property type="entry name" value="BG1-like"/>
</dbReference>
<protein>
    <submittedName>
        <fullName evidence="8">Uncharacterized protein</fullName>
    </submittedName>
</protein>
<feature type="region of interest" description="Disordered" evidence="7">
    <location>
        <begin position="163"/>
        <end position="183"/>
    </location>
</feature>
<evidence type="ECO:0000256" key="7">
    <source>
        <dbReference type="SAM" id="MobiDB-lite"/>
    </source>
</evidence>
<dbReference type="GO" id="GO:0009734">
    <property type="term" value="P:auxin-activated signaling pathway"/>
    <property type="evidence" value="ECO:0007669"/>
    <property type="project" value="UniProtKB-KW"/>
</dbReference>
<feature type="compositionally biased region" description="Acidic residues" evidence="7">
    <location>
        <begin position="169"/>
        <end position="183"/>
    </location>
</feature>
<dbReference type="PANTHER" id="PTHR33541:SF11">
    <property type="entry name" value="PROTEIN BIG GRAIN 1-LIKE E"/>
    <property type="match status" value="1"/>
</dbReference>
<feature type="compositionally biased region" description="Basic residues" evidence="7">
    <location>
        <begin position="10"/>
        <end position="19"/>
    </location>
</feature>
<comment type="similarity">
    <text evidence="2">Belongs to the BIG GRAIN 1 (BG1) plant protein family.</text>
</comment>
<evidence type="ECO:0000313" key="8">
    <source>
        <dbReference type="EMBL" id="URD98955.1"/>
    </source>
</evidence>
<reference evidence="8" key="1">
    <citation type="submission" date="2022-05" db="EMBL/GenBank/DDBJ databases">
        <title>The Musa troglodytarum L. genome provides insights into the mechanism of non-climacteric behaviour and enrichment of carotenoids.</title>
        <authorList>
            <person name="Wang J."/>
        </authorList>
    </citation>
    <scope>NUCLEOTIDE SEQUENCE</scope>
    <source>
        <tissue evidence="8">Leaf</tissue>
    </source>
</reference>
<dbReference type="GO" id="GO:0005886">
    <property type="term" value="C:plasma membrane"/>
    <property type="evidence" value="ECO:0007669"/>
    <property type="project" value="UniProtKB-SubCell"/>
</dbReference>
<proteinExistence type="inferred from homology"/>